<dbReference type="InterPro" id="IPR051408">
    <property type="entry name" value="Phosphate_transprt_permease"/>
</dbReference>
<evidence type="ECO:0000313" key="8">
    <source>
        <dbReference type="Proteomes" id="UP000297872"/>
    </source>
</evidence>
<proteinExistence type="inferred from homology"/>
<comment type="subcellular location">
    <subcellularLocation>
        <location evidence="1 5">Cell membrane</location>
        <topology evidence="1 5">Multi-pass membrane protein</topology>
    </subcellularLocation>
</comment>
<dbReference type="Pfam" id="PF00528">
    <property type="entry name" value="BPD_transp_1"/>
    <property type="match status" value="1"/>
</dbReference>
<protein>
    <submittedName>
        <fullName evidence="7">ABC transporter permease subunit</fullName>
    </submittedName>
</protein>
<dbReference type="InterPro" id="IPR000515">
    <property type="entry name" value="MetI-like"/>
</dbReference>
<dbReference type="GeneID" id="302994394"/>
<evidence type="ECO:0000256" key="3">
    <source>
        <dbReference type="ARBA" id="ARBA00022989"/>
    </source>
</evidence>
<keyword evidence="2 5" id="KW-0812">Transmembrane</keyword>
<feature type="transmembrane region" description="Helical" evidence="5">
    <location>
        <begin position="68"/>
        <end position="93"/>
    </location>
</feature>
<evidence type="ECO:0000259" key="6">
    <source>
        <dbReference type="PROSITE" id="PS50928"/>
    </source>
</evidence>
<dbReference type="GO" id="GO:0055085">
    <property type="term" value="P:transmembrane transport"/>
    <property type="evidence" value="ECO:0007669"/>
    <property type="project" value="InterPro"/>
</dbReference>
<dbReference type="Gene3D" id="1.10.3720.10">
    <property type="entry name" value="MetI-like"/>
    <property type="match status" value="1"/>
</dbReference>
<comment type="similarity">
    <text evidence="5">Belongs to the binding-protein-dependent transport system permease family.</text>
</comment>
<gene>
    <name evidence="7" type="ORF">EXN75_03665</name>
</gene>
<accession>A0A4Y8VSX5</accession>
<dbReference type="GO" id="GO:0005886">
    <property type="term" value="C:plasma membrane"/>
    <property type="evidence" value="ECO:0007669"/>
    <property type="project" value="UniProtKB-SubCell"/>
</dbReference>
<keyword evidence="3 5" id="KW-1133">Transmembrane helix</keyword>
<dbReference type="OrthoDB" id="9807065at2"/>
<dbReference type="Proteomes" id="UP000297872">
    <property type="component" value="Unassembled WGS sequence"/>
</dbReference>
<evidence type="ECO:0000313" key="7">
    <source>
        <dbReference type="EMBL" id="TFH83398.1"/>
    </source>
</evidence>
<feature type="transmembrane region" description="Helical" evidence="5">
    <location>
        <begin position="249"/>
        <end position="271"/>
    </location>
</feature>
<dbReference type="PROSITE" id="PS50928">
    <property type="entry name" value="ABC_TM1"/>
    <property type="match status" value="1"/>
</dbReference>
<keyword evidence="8" id="KW-1185">Reference proteome</keyword>
<dbReference type="AlphaFoldDB" id="A0A4Y8VSX5"/>
<dbReference type="SUPFAM" id="SSF161098">
    <property type="entry name" value="MetI-like"/>
    <property type="match status" value="1"/>
</dbReference>
<dbReference type="RefSeq" id="WP_134842814.1">
    <property type="nucleotide sequence ID" value="NZ_CP137559.1"/>
</dbReference>
<sequence length="279" mass="30091">MKYLEEKIVKILMLLSIGIVAFFVLSVLWTIFRRGFPVLSWEMVSQLPSGGFYLGGKGGFLNAIVGSLYIVGGSTIVGLLIALPVVFYMNVYLKPNSKFGYAARLAYDTLFGIPSIVYGSFAFTIMVWLGIRASLGGGILVTTLLIVPILIRSMDEVAKTIPQEILDSSYSLGATRIETIGVVLRQIAPAIATATLLSIGRAIGDCAGVMFTAGFSDHIPHGLNQQAATLPLSVFFQLSAPQEDVQNRAYAAAVVLTIIVLILSFGGRFIMSHFSKNKI</sequence>
<evidence type="ECO:0000256" key="1">
    <source>
        <dbReference type="ARBA" id="ARBA00004651"/>
    </source>
</evidence>
<comment type="caution">
    <text evidence="7">The sequence shown here is derived from an EMBL/GenBank/DDBJ whole genome shotgun (WGS) entry which is preliminary data.</text>
</comment>
<dbReference type="InterPro" id="IPR035906">
    <property type="entry name" value="MetI-like_sf"/>
</dbReference>
<dbReference type="CDD" id="cd06261">
    <property type="entry name" value="TM_PBP2"/>
    <property type="match status" value="1"/>
</dbReference>
<organism evidence="7 8">
    <name type="scientific">Segatella hominis</name>
    <dbReference type="NCBI Taxonomy" id="2518605"/>
    <lineage>
        <taxon>Bacteria</taxon>
        <taxon>Pseudomonadati</taxon>
        <taxon>Bacteroidota</taxon>
        <taxon>Bacteroidia</taxon>
        <taxon>Bacteroidales</taxon>
        <taxon>Prevotellaceae</taxon>
        <taxon>Segatella</taxon>
    </lineage>
</organism>
<feature type="transmembrane region" description="Helical" evidence="5">
    <location>
        <begin position="105"/>
        <end position="129"/>
    </location>
</feature>
<evidence type="ECO:0000256" key="2">
    <source>
        <dbReference type="ARBA" id="ARBA00022692"/>
    </source>
</evidence>
<evidence type="ECO:0000256" key="5">
    <source>
        <dbReference type="RuleBase" id="RU363032"/>
    </source>
</evidence>
<dbReference type="EMBL" id="SGVY01000006">
    <property type="protein sequence ID" value="TFH83398.1"/>
    <property type="molecule type" value="Genomic_DNA"/>
</dbReference>
<dbReference type="PANTHER" id="PTHR42922">
    <property type="entry name" value="PHOSPHATE TRANSPORT SYSTEM PERMEASE PROTEIN PSTA"/>
    <property type="match status" value="1"/>
</dbReference>
<keyword evidence="4 5" id="KW-0472">Membrane</keyword>
<name>A0A4Y8VSX5_9BACT</name>
<dbReference type="PANTHER" id="PTHR42922:SF1">
    <property type="entry name" value="PHOSPHATE TRANSPORT SYSTEM PERMEASE PROTEIN PSTA"/>
    <property type="match status" value="1"/>
</dbReference>
<reference evidence="7 8" key="1">
    <citation type="submission" date="2019-02" db="EMBL/GenBank/DDBJ databases">
        <title>Draft Genome Sequence of the Prevotella sp. BCRC 81118, Isolated from Human Feces.</title>
        <authorList>
            <person name="Huang C.-H."/>
        </authorList>
    </citation>
    <scope>NUCLEOTIDE SEQUENCE [LARGE SCALE GENOMIC DNA]</scope>
    <source>
        <strain evidence="7 8">BCRC 81118</strain>
    </source>
</reference>
<feature type="transmembrane region" description="Helical" evidence="5">
    <location>
        <begin position="135"/>
        <end position="151"/>
    </location>
</feature>
<keyword evidence="5" id="KW-0813">Transport</keyword>
<evidence type="ECO:0000256" key="4">
    <source>
        <dbReference type="ARBA" id="ARBA00023136"/>
    </source>
</evidence>
<feature type="transmembrane region" description="Helical" evidence="5">
    <location>
        <begin position="12"/>
        <end position="32"/>
    </location>
</feature>
<feature type="domain" description="ABC transmembrane type-1" evidence="6">
    <location>
        <begin position="64"/>
        <end position="267"/>
    </location>
</feature>